<evidence type="ECO:0000313" key="2">
    <source>
        <dbReference type="Proteomes" id="UP000572817"/>
    </source>
</evidence>
<dbReference type="PANTHER" id="PTHR34144">
    <property type="entry name" value="CHROMOSOME 8, WHOLE GENOME SHOTGUN SEQUENCE"/>
    <property type="match status" value="1"/>
</dbReference>
<dbReference type="PANTHER" id="PTHR34144:SF7">
    <property type="entry name" value="EXPORT PROTEIN (CAP59), PUTATIVE (AFU_ORTHOLOGUE AFUA_7G05020)-RELATED"/>
    <property type="match status" value="1"/>
</dbReference>
<keyword evidence="2" id="KW-1185">Reference proteome</keyword>
<comment type="caution">
    <text evidence="1">The sequence shown here is derived from an EMBL/GenBank/DDBJ whole genome shotgun (WGS) entry which is preliminary data.</text>
</comment>
<keyword evidence="1" id="KW-0328">Glycosyltransferase</keyword>
<reference evidence="1" key="1">
    <citation type="submission" date="2020-04" db="EMBL/GenBank/DDBJ databases">
        <title>Genome Assembly and Annotation of Botryosphaeria dothidea sdau 11-99, a Latent Pathogen of Apple Fruit Ring Rot in China.</title>
        <authorList>
            <person name="Yu C."/>
            <person name="Diao Y."/>
            <person name="Lu Q."/>
            <person name="Zhao J."/>
            <person name="Cui S."/>
            <person name="Peng C."/>
            <person name="He B."/>
            <person name="Liu H."/>
        </authorList>
    </citation>
    <scope>NUCLEOTIDE SEQUENCE [LARGE SCALE GENOMIC DNA]</scope>
    <source>
        <strain evidence="1">Sdau11-99</strain>
    </source>
</reference>
<dbReference type="InterPro" id="IPR021047">
    <property type="entry name" value="Mannosyltransferase_CMT1"/>
</dbReference>
<dbReference type="OrthoDB" id="262547at2759"/>
<proteinExistence type="predicted"/>
<dbReference type="AlphaFoldDB" id="A0A8H4N7R1"/>
<dbReference type="GO" id="GO:0016757">
    <property type="term" value="F:glycosyltransferase activity"/>
    <property type="evidence" value="ECO:0007669"/>
    <property type="project" value="UniProtKB-KW"/>
</dbReference>
<dbReference type="Proteomes" id="UP000572817">
    <property type="component" value="Unassembled WGS sequence"/>
</dbReference>
<protein>
    <submittedName>
        <fullName evidence="1">Cryptococcal mannosyltransferase 1-domain-containing protein</fullName>
    </submittedName>
</protein>
<dbReference type="Pfam" id="PF11735">
    <property type="entry name" value="CAP59_mtransfer"/>
    <property type="match status" value="1"/>
</dbReference>
<evidence type="ECO:0000313" key="1">
    <source>
        <dbReference type="EMBL" id="KAF4308981.1"/>
    </source>
</evidence>
<dbReference type="EMBL" id="WWBZ02000016">
    <property type="protein sequence ID" value="KAF4308981.1"/>
    <property type="molecule type" value="Genomic_DNA"/>
</dbReference>
<keyword evidence="1" id="KW-0808">Transferase</keyword>
<gene>
    <name evidence="1" type="ORF">GTA08_BOTSDO02093</name>
</gene>
<name>A0A8H4N7R1_9PEZI</name>
<sequence>MHWNNEAILRSNWSQAVLDLVNYLGADNIFVAVLESGGWDGSKAALQELDAELQQMSAPRSFIFDDVTHKNAIERTPAIGEEGWIWTPRGKKELRRIPYLAKLRNRVMEEMRTALSADARPFTKVLWLNDVVFTVWTSDALTLLSTNGGDYAAVCSLDFAKPPAYYDTFALRDAMGRKTLTQTWPYFASSAMCNAVASSSGIVRVQSCWNGMVVMDAAPFTAAEQPLKFRGIPDQLAALHLEGSECCLVHADNPLNSSKGVWLNANVRTAYGAAAYDIVNSAPRRVWPSPTERIMGMWRNRLARLFSGIRAFVEDWVVWRRVQSWMAEEPAAGMLNEEAGVHCLIDEMQVLVENGWKHV</sequence>
<organism evidence="1 2">
    <name type="scientific">Botryosphaeria dothidea</name>
    <dbReference type="NCBI Taxonomy" id="55169"/>
    <lineage>
        <taxon>Eukaryota</taxon>
        <taxon>Fungi</taxon>
        <taxon>Dikarya</taxon>
        <taxon>Ascomycota</taxon>
        <taxon>Pezizomycotina</taxon>
        <taxon>Dothideomycetes</taxon>
        <taxon>Dothideomycetes incertae sedis</taxon>
        <taxon>Botryosphaeriales</taxon>
        <taxon>Botryosphaeriaceae</taxon>
        <taxon>Botryosphaeria</taxon>
    </lineage>
</organism>
<accession>A0A8H4N7R1</accession>